<dbReference type="AlphaFoldDB" id="A0A9D4D3X7"/>
<dbReference type="EMBL" id="JAIWYP010000011">
    <property type="protein sequence ID" value="KAH3738210.1"/>
    <property type="molecule type" value="Genomic_DNA"/>
</dbReference>
<gene>
    <name evidence="1" type="ORF">DPMN_044838</name>
</gene>
<reference evidence="1" key="1">
    <citation type="journal article" date="2019" name="bioRxiv">
        <title>The Genome of the Zebra Mussel, Dreissena polymorpha: A Resource for Invasive Species Research.</title>
        <authorList>
            <person name="McCartney M.A."/>
            <person name="Auch B."/>
            <person name="Kono T."/>
            <person name="Mallez S."/>
            <person name="Zhang Y."/>
            <person name="Obille A."/>
            <person name="Becker A."/>
            <person name="Abrahante J.E."/>
            <person name="Garbe J."/>
            <person name="Badalamenti J.P."/>
            <person name="Herman A."/>
            <person name="Mangelson H."/>
            <person name="Liachko I."/>
            <person name="Sullivan S."/>
            <person name="Sone E.D."/>
            <person name="Koren S."/>
            <person name="Silverstein K.A.T."/>
            <person name="Beckman K.B."/>
            <person name="Gohl D.M."/>
        </authorList>
    </citation>
    <scope>NUCLEOTIDE SEQUENCE</scope>
    <source>
        <strain evidence="1">Duluth1</strain>
        <tissue evidence="1">Whole animal</tissue>
    </source>
</reference>
<dbReference type="Proteomes" id="UP000828390">
    <property type="component" value="Unassembled WGS sequence"/>
</dbReference>
<comment type="caution">
    <text evidence="1">The sequence shown here is derived from an EMBL/GenBank/DDBJ whole genome shotgun (WGS) entry which is preliminary data.</text>
</comment>
<dbReference type="PANTHER" id="PTHR14187">
    <property type="entry name" value="ALPHA KINASE/ELONGATION FACTOR 2 KINASE"/>
    <property type="match status" value="1"/>
</dbReference>
<protein>
    <recommendedName>
        <fullName evidence="3">Heat shock protein 70</fullName>
    </recommendedName>
</protein>
<dbReference type="PANTHER" id="PTHR14187:SF5">
    <property type="entry name" value="HEAT SHOCK 70 KDA PROTEIN 12A"/>
    <property type="match status" value="1"/>
</dbReference>
<sequence length="153" mass="17174">MVGGYSESTLLQDVIQKEFKKLKIIVPSDSGLAVLKGAVMFGHRPTFTIERVSKFTYSIAVMRPFDEKIHPVDKRIECDAGIICKDLFSVLVHAGLRLVVGEIQCSKEITPHDINQSSMSFRIYTTERTDVKFVSDVGCSNIGAIKSFYFFFP</sequence>
<reference evidence="1" key="2">
    <citation type="submission" date="2020-11" db="EMBL/GenBank/DDBJ databases">
        <authorList>
            <person name="McCartney M.A."/>
            <person name="Auch B."/>
            <person name="Kono T."/>
            <person name="Mallez S."/>
            <person name="Becker A."/>
            <person name="Gohl D.M."/>
            <person name="Silverstein K.A.T."/>
            <person name="Koren S."/>
            <person name="Bechman K.B."/>
            <person name="Herman A."/>
            <person name="Abrahante J.E."/>
            <person name="Garbe J."/>
        </authorList>
    </citation>
    <scope>NUCLEOTIDE SEQUENCE</scope>
    <source>
        <strain evidence="1">Duluth1</strain>
        <tissue evidence="1">Whole animal</tissue>
    </source>
</reference>
<evidence type="ECO:0000313" key="1">
    <source>
        <dbReference type="EMBL" id="KAH3738210.1"/>
    </source>
</evidence>
<evidence type="ECO:0008006" key="3">
    <source>
        <dbReference type="Google" id="ProtNLM"/>
    </source>
</evidence>
<proteinExistence type="predicted"/>
<keyword evidence="2" id="KW-1185">Reference proteome</keyword>
<organism evidence="1 2">
    <name type="scientific">Dreissena polymorpha</name>
    <name type="common">Zebra mussel</name>
    <name type="synonym">Mytilus polymorpha</name>
    <dbReference type="NCBI Taxonomy" id="45954"/>
    <lineage>
        <taxon>Eukaryota</taxon>
        <taxon>Metazoa</taxon>
        <taxon>Spiralia</taxon>
        <taxon>Lophotrochozoa</taxon>
        <taxon>Mollusca</taxon>
        <taxon>Bivalvia</taxon>
        <taxon>Autobranchia</taxon>
        <taxon>Heteroconchia</taxon>
        <taxon>Euheterodonta</taxon>
        <taxon>Imparidentia</taxon>
        <taxon>Neoheterodontei</taxon>
        <taxon>Myida</taxon>
        <taxon>Dreissenoidea</taxon>
        <taxon>Dreissenidae</taxon>
        <taxon>Dreissena</taxon>
    </lineage>
</organism>
<accession>A0A9D4D3X7</accession>
<evidence type="ECO:0000313" key="2">
    <source>
        <dbReference type="Proteomes" id="UP000828390"/>
    </source>
</evidence>
<name>A0A9D4D3X7_DREPO</name>